<dbReference type="RefSeq" id="WP_184744716.1">
    <property type="nucleotide sequence ID" value="NZ_JACHGJ010000002.1"/>
</dbReference>
<dbReference type="EMBL" id="JACHGJ010000002">
    <property type="protein sequence ID" value="MBB6479462.1"/>
    <property type="molecule type" value="Genomic_DNA"/>
</dbReference>
<sequence>MRYMTTTKTRPVSVMDQLIDSMFYDTPSAVSWRAFPVDVVEENDSYLVSAELPGFAEEEVEITLNDNLMVISANKKEEDKEENASKYLIRERAEGQYKRSFSLPKDADREAIKATLKEGVLNVTISKKPEAKPMSIKIN</sequence>
<dbReference type="CDD" id="cd06464">
    <property type="entry name" value="ACD_sHsps-like"/>
    <property type="match status" value="1"/>
</dbReference>
<dbReference type="InterPro" id="IPR031107">
    <property type="entry name" value="Small_HSP"/>
</dbReference>
<evidence type="ECO:0000256" key="2">
    <source>
        <dbReference type="RuleBase" id="RU003616"/>
    </source>
</evidence>
<name>A0A841RAJ9_9SPIO</name>
<gene>
    <name evidence="4" type="ORF">HNR50_001120</name>
</gene>
<dbReference type="InterPro" id="IPR008978">
    <property type="entry name" value="HSP20-like_chaperone"/>
</dbReference>
<dbReference type="PANTHER" id="PTHR11527">
    <property type="entry name" value="HEAT-SHOCK PROTEIN 20 FAMILY MEMBER"/>
    <property type="match status" value="1"/>
</dbReference>
<dbReference type="Pfam" id="PF00011">
    <property type="entry name" value="HSP20"/>
    <property type="match status" value="1"/>
</dbReference>
<reference evidence="4 5" key="1">
    <citation type="submission" date="2020-08" db="EMBL/GenBank/DDBJ databases">
        <title>Genomic Encyclopedia of Type Strains, Phase IV (KMG-IV): sequencing the most valuable type-strain genomes for metagenomic binning, comparative biology and taxonomic classification.</title>
        <authorList>
            <person name="Goeker M."/>
        </authorList>
    </citation>
    <scope>NUCLEOTIDE SEQUENCE [LARGE SCALE GENOMIC DNA]</scope>
    <source>
        <strain evidence="4 5">DSM 2461</strain>
    </source>
</reference>
<proteinExistence type="inferred from homology"/>
<dbReference type="InterPro" id="IPR002068">
    <property type="entry name" value="A-crystallin/Hsp20_dom"/>
</dbReference>
<evidence type="ECO:0000259" key="3">
    <source>
        <dbReference type="PROSITE" id="PS01031"/>
    </source>
</evidence>
<dbReference type="Gene3D" id="2.60.40.790">
    <property type="match status" value="1"/>
</dbReference>
<dbReference type="PROSITE" id="PS01031">
    <property type="entry name" value="SHSP"/>
    <property type="match status" value="1"/>
</dbReference>
<feature type="domain" description="SHSP" evidence="3">
    <location>
        <begin position="28"/>
        <end position="139"/>
    </location>
</feature>
<comment type="caution">
    <text evidence="4">The sequence shown here is derived from an EMBL/GenBank/DDBJ whole genome shotgun (WGS) entry which is preliminary data.</text>
</comment>
<evidence type="ECO:0000313" key="5">
    <source>
        <dbReference type="Proteomes" id="UP000587760"/>
    </source>
</evidence>
<protein>
    <submittedName>
        <fullName evidence="4">HSP20 family molecular chaperone IbpA</fullName>
    </submittedName>
</protein>
<keyword evidence="5" id="KW-1185">Reference proteome</keyword>
<dbReference type="AlphaFoldDB" id="A0A841RAJ9"/>
<comment type="similarity">
    <text evidence="1 2">Belongs to the small heat shock protein (HSP20) family.</text>
</comment>
<organism evidence="4 5">
    <name type="scientific">Spirochaeta isovalerica</name>
    <dbReference type="NCBI Taxonomy" id="150"/>
    <lineage>
        <taxon>Bacteria</taxon>
        <taxon>Pseudomonadati</taxon>
        <taxon>Spirochaetota</taxon>
        <taxon>Spirochaetia</taxon>
        <taxon>Spirochaetales</taxon>
        <taxon>Spirochaetaceae</taxon>
        <taxon>Spirochaeta</taxon>
    </lineage>
</organism>
<dbReference type="Proteomes" id="UP000587760">
    <property type="component" value="Unassembled WGS sequence"/>
</dbReference>
<evidence type="ECO:0000313" key="4">
    <source>
        <dbReference type="EMBL" id="MBB6479462.1"/>
    </source>
</evidence>
<dbReference type="SUPFAM" id="SSF49764">
    <property type="entry name" value="HSP20-like chaperones"/>
    <property type="match status" value="1"/>
</dbReference>
<evidence type="ECO:0000256" key="1">
    <source>
        <dbReference type="PROSITE-ProRule" id="PRU00285"/>
    </source>
</evidence>
<accession>A0A841RAJ9</accession>